<dbReference type="EMBL" id="JABSTR010000008">
    <property type="protein sequence ID" value="KAH9377314.1"/>
    <property type="molecule type" value="Genomic_DNA"/>
</dbReference>
<evidence type="ECO:0000256" key="5">
    <source>
        <dbReference type="RuleBase" id="RU003971"/>
    </source>
</evidence>
<evidence type="ECO:0000256" key="4">
    <source>
        <dbReference type="ARBA" id="ARBA00022801"/>
    </source>
</evidence>
<sequence>MERKPRGRCLIINNTFTYSPSLFRDGSEKDACRMEKLFTKFGFKCLVYSDLSAKRMMEVLWKVAQEELQKVADCLVVVLMSHGDTGIIYGNDNKPLYLNEISKVFNDENCPSLQGKPKVFFIQACRGVEKDAGAMKYAPRDRVDSQSAQDEPPTVPTWPDMCFCYASVENYVSYRHVVKGSWFLSAVCSVFSTHACDMHLLDLMLLVTAEVMKRASQHGYRQTPCVKHQGWRKHLHFNPGLPVDPIPQPTPCMEQQTMQI</sequence>
<dbReference type="OrthoDB" id="6044770at2759"/>
<keyword evidence="2" id="KW-0645">Protease</keyword>
<organism evidence="8 9">
    <name type="scientific">Haemaphysalis longicornis</name>
    <name type="common">Bush tick</name>
    <dbReference type="NCBI Taxonomy" id="44386"/>
    <lineage>
        <taxon>Eukaryota</taxon>
        <taxon>Metazoa</taxon>
        <taxon>Ecdysozoa</taxon>
        <taxon>Arthropoda</taxon>
        <taxon>Chelicerata</taxon>
        <taxon>Arachnida</taxon>
        <taxon>Acari</taxon>
        <taxon>Parasitiformes</taxon>
        <taxon>Ixodida</taxon>
        <taxon>Ixodoidea</taxon>
        <taxon>Ixodidae</taxon>
        <taxon>Haemaphysalinae</taxon>
        <taxon>Haemaphysalis</taxon>
    </lineage>
</organism>
<comment type="caution">
    <text evidence="8">The sequence shown here is derived from an EMBL/GenBank/DDBJ whole genome shotgun (WGS) entry which is preliminary data.</text>
</comment>
<evidence type="ECO:0000256" key="1">
    <source>
        <dbReference type="ARBA" id="ARBA00010134"/>
    </source>
</evidence>
<dbReference type="OMA" id="REDPVSC"/>
<accession>A0A9J6GPY9</accession>
<dbReference type="PROSITE" id="PS50207">
    <property type="entry name" value="CASPASE_P10"/>
    <property type="match status" value="1"/>
</dbReference>
<dbReference type="SUPFAM" id="SSF52129">
    <property type="entry name" value="Caspase-like"/>
    <property type="match status" value="1"/>
</dbReference>
<dbReference type="CDD" id="cd00032">
    <property type="entry name" value="CASc"/>
    <property type="match status" value="1"/>
</dbReference>
<dbReference type="PANTHER" id="PTHR47901:SF8">
    <property type="entry name" value="CASPASE-3"/>
    <property type="match status" value="1"/>
</dbReference>
<evidence type="ECO:0000259" key="7">
    <source>
        <dbReference type="PROSITE" id="PS50208"/>
    </source>
</evidence>
<keyword evidence="4" id="KW-0378">Hydrolase</keyword>
<evidence type="ECO:0008006" key="10">
    <source>
        <dbReference type="Google" id="ProtNLM"/>
    </source>
</evidence>
<evidence type="ECO:0000259" key="6">
    <source>
        <dbReference type="PROSITE" id="PS50207"/>
    </source>
</evidence>
<dbReference type="InterPro" id="IPR015917">
    <property type="entry name" value="Pept_C14A"/>
</dbReference>
<evidence type="ECO:0000313" key="9">
    <source>
        <dbReference type="Proteomes" id="UP000821853"/>
    </source>
</evidence>
<dbReference type="InterPro" id="IPR001309">
    <property type="entry name" value="Pept_C14_p20"/>
</dbReference>
<comment type="similarity">
    <text evidence="1 5">Belongs to the peptidase C14A family.</text>
</comment>
<name>A0A9J6GPY9_HAELO</name>
<reference evidence="8 9" key="1">
    <citation type="journal article" date="2020" name="Cell">
        <title>Large-Scale Comparative Analyses of Tick Genomes Elucidate Their Genetic Diversity and Vector Capacities.</title>
        <authorList>
            <consortium name="Tick Genome and Microbiome Consortium (TIGMIC)"/>
            <person name="Jia N."/>
            <person name="Wang J."/>
            <person name="Shi W."/>
            <person name="Du L."/>
            <person name="Sun Y."/>
            <person name="Zhan W."/>
            <person name="Jiang J.F."/>
            <person name="Wang Q."/>
            <person name="Zhang B."/>
            <person name="Ji P."/>
            <person name="Bell-Sakyi L."/>
            <person name="Cui X.M."/>
            <person name="Yuan T.T."/>
            <person name="Jiang B.G."/>
            <person name="Yang W.F."/>
            <person name="Lam T.T."/>
            <person name="Chang Q.C."/>
            <person name="Ding S.J."/>
            <person name="Wang X.J."/>
            <person name="Zhu J.G."/>
            <person name="Ruan X.D."/>
            <person name="Zhao L."/>
            <person name="Wei J.T."/>
            <person name="Ye R.Z."/>
            <person name="Que T.C."/>
            <person name="Du C.H."/>
            <person name="Zhou Y.H."/>
            <person name="Cheng J.X."/>
            <person name="Dai P.F."/>
            <person name="Guo W.B."/>
            <person name="Han X.H."/>
            <person name="Huang E.J."/>
            <person name="Li L.F."/>
            <person name="Wei W."/>
            <person name="Gao Y.C."/>
            <person name="Liu J.Z."/>
            <person name="Shao H.Z."/>
            <person name="Wang X."/>
            <person name="Wang C.C."/>
            <person name="Yang T.C."/>
            <person name="Huo Q.B."/>
            <person name="Li W."/>
            <person name="Chen H.Y."/>
            <person name="Chen S.E."/>
            <person name="Zhou L.G."/>
            <person name="Ni X.B."/>
            <person name="Tian J.H."/>
            <person name="Sheng Y."/>
            <person name="Liu T."/>
            <person name="Pan Y.S."/>
            <person name="Xia L.Y."/>
            <person name="Li J."/>
            <person name="Zhao F."/>
            <person name="Cao W.C."/>
        </authorList>
    </citation>
    <scope>NUCLEOTIDE SEQUENCE [LARGE SCALE GENOMIC DNA]</scope>
    <source>
        <strain evidence="8">HaeL-2018</strain>
    </source>
</reference>
<dbReference type="Gene3D" id="3.40.50.1460">
    <property type="match status" value="1"/>
</dbReference>
<dbReference type="GO" id="GO:0004197">
    <property type="term" value="F:cysteine-type endopeptidase activity"/>
    <property type="evidence" value="ECO:0007669"/>
    <property type="project" value="InterPro"/>
</dbReference>
<dbReference type="InterPro" id="IPR002398">
    <property type="entry name" value="Pept_C14"/>
</dbReference>
<dbReference type="InterPro" id="IPR002138">
    <property type="entry name" value="Pept_C14_p10"/>
</dbReference>
<dbReference type="SMART" id="SM00115">
    <property type="entry name" value="CASc"/>
    <property type="match status" value="1"/>
</dbReference>
<evidence type="ECO:0000256" key="3">
    <source>
        <dbReference type="ARBA" id="ARBA00022703"/>
    </source>
</evidence>
<dbReference type="InterPro" id="IPR029030">
    <property type="entry name" value="Caspase-like_dom_sf"/>
</dbReference>
<feature type="domain" description="Caspase family p10" evidence="6">
    <location>
        <begin position="155"/>
        <end position="239"/>
    </location>
</feature>
<dbReference type="InterPro" id="IPR011600">
    <property type="entry name" value="Pept_C14_caspase"/>
</dbReference>
<dbReference type="VEuPathDB" id="VectorBase:HLOH_057025"/>
<dbReference type="InterPro" id="IPR033139">
    <property type="entry name" value="Caspase_cys_AS"/>
</dbReference>
<keyword evidence="9" id="KW-1185">Reference proteome</keyword>
<feature type="domain" description="Caspase family p20" evidence="7">
    <location>
        <begin position="5"/>
        <end position="129"/>
    </location>
</feature>
<dbReference type="Proteomes" id="UP000821853">
    <property type="component" value="Unassembled WGS sequence"/>
</dbReference>
<keyword evidence="3" id="KW-0053">Apoptosis</keyword>
<dbReference type="PANTHER" id="PTHR47901">
    <property type="entry name" value="CASPASE RECRUITMENT DOMAIN-CONTAINING PROTEIN 18"/>
    <property type="match status" value="1"/>
</dbReference>
<dbReference type="Pfam" id="PF00656">
    <property type="entry name" value="Peptidase_C14"/>
    <property type="match status" value="1"/>
</dbReference>
<dbReference type="AlphaFoldDB" id="A0A9J6GPY9"/>
<dbReference type="GO" id="GO:0006915">
    <property type="term" value="P:apoptotic process"/>
    <property type="evidence" value="ECO:0007669"/>
    <property type="project" value="UniProtKB-KW"/>
</dbReference>
<evidence type="ECO:0000256" key="2">
    <source>
        <dbReference type="ARBA" id="ARBA00022670"/>
    </source>
</evidence>
<dbReference type="GO" id="GO:0006508">
    <property type="term" value="P:proteolysis"/>
    <property type="evidence" value="ECO:0007669"/>
    <property type="project" value="UniProtKB-KW"/>
</dbReference>
<evidence type="ECO:0000313" key="8">
    <source>
        <dbReference type="EMBL" id="KAH9377314.1"/>
    </source>
</evidence>
<dbReference type="PROSITE" id="PS50208">
    <property type="entry name" value="CASPASE_P20"/>
    <property type="match status" value="1"/>
</dbReference>
<gene>
    <name evidence="8" type="ORF">HPB48_021446</name>
</gene>
<dbReference type="PRINTS" id="PR00376">
    <property type="entry name" value="IL1BCENZYME"/>
</dbReference>
<protein>
    <recommendedName>
        <fullName evidence="10">Caspase</fullName>
    </recommendedName>
</protein>
<proteinExistence type="inferred from homology"/>
<dbReference type="PROSITE" id="PS01122">
    <property type="entry name" value="CASPASE_CYS"/>
    <property type="match status" value="1"/>
</dbReference>